<evidence type="ECO:0000256" key="8">
    <source>
        <dbReference type="ARBA" id="ARBA00023125"/>
    </source>
</evidence>
<keyword evidence="5" id="KW-0408">Iron</keyword>
<protein>
    <submittedName>
        <fullName evidence="12">WhiB-like iron-sulfur binding domain containing protein</fullName>
    </submittedName>
</protein>
<dbReference type="PROSITE" id="PS51674">
    <property type="entry name" value="4FE4S_WBL"/>
    <property type="match status" value="1"/>
</dbReference>
<dbReference type="Pfam" id="PF02467">
    <property type="entry name" value="Whib"/>
    <property type="match status" value="1"/>
</dbReference>
<dbReference type="EMBL" id="LR797078">
    <property type="protein sequence ID" value="CAB4185280.1"/>
    <property type="molecule type" value="Genomic_DNA"/>
</dbReference>
<evidence type="ECO:0000256" key="10">
    <source>
        <dbReference type="ARBA" id="ARBA00023163"/>
    </source>
</evidence>
<evidence type="ECO:0000256" key="9">
    <source>
        <dbReference type="ARBA" id="ARBA00023157"/>
    </source>
</evidence>
<keyword evidence="3" id="KW-0004">4Fe-4S</keyword>
<reference evidence="12" key="1">
    <citation type="submission" date="2020-05" db="EMBL/GenBank/DDBJ databases">
        <authorList>
            <person name="Chiriac C."/>
            <person name="Salcher M."/>
            <person name="Ghai R."/>
            <person name="Kavagutti S V."/>
        </authorList>
    </citation>
    <scope>NUCLEOTIDE SEQUENCE</scope>
</reference>
<dbReference type="GO" id="GO:0047134">
    <property type="term" value="F:protein-disulfide reductase [NAD(P)H] activity"/>
    <property type="evidence" value="ECO:0007669"/>
    <property type="project" value="TreeGrafter"/>
</dbReference>
<name>A0A6J5QKZ7_9CAUD</name>
<keyword evidence="4" id="KW-0479">Metal-binding</keyword>
<organism evidence="12">
    <name type="scientific">uncultured Caudovirales phage</name>
    <dbReference type="NCBI Taxonomy" id="2100421"/>
    <lineage>
        <taxon>Viruses</taxon>
        <taxon>Duplodnaviria</taxon>
        <taxon>Heunggongvirae</taxon>
        <taxon>Uroviricota</taxon>
        <taxon>Caudoviricetes</taxon>
        <taxon>Peduoviridae</taxon>
        <taxon>Maltschvirus</taxon>
        <taxon>Maltschvirus maltsch</taxon>
    </lineage>
</organism>
<keyword evidence="6" id="KW-0411">Iron-sulfur</keyword>
<evidence type="ECO:0000256" key="4">
    <source>
        <dbReference type="ARBA" id="ARBA00022723"/>
    </source>
</evidence>
<dbReference type="InterPro" id="IPR034768">
    <property type="entry name" value="4FE4S_WBL"/>
</dbReference>
<dbReference type="PANTHER" id="PTHR38839">
    <property type="entry name" value="TRANSCRIPTIONAL REGULATOR WHID-RELATED"/>
    <property type="match status" value="1"/>
</dbReference>
<keyword evidence="7" id="KW-0805">Transcription regulation</keyword>
<gene>
    <name evidence="12" type="ORF">UFOVP1130_25</name>
</gene>
<accession>A0A6J5QKZ7</accession>
<dbReference type="GO" id="GO:0003677">
    <property type="term" value="F:DNA binding"/>
    <property type="evidence" value="ECO:0007669"/>
    <property type="project" value="UniProtKB-KW"/>
</dbReference>
<feature type="domain" description="4Fe-4S Wbl-type" evidence="11">
    <location>
        <begin position="13"/>
        <end position="73"/>
    </location>
</feature>
<dbReference type="GO" id="GO:0045892">
    <property type="term" value="P:negative regulation of DNA-templated transcription"/>
    <property type="evidence" value="ECO:0007669"/>
    <property type="project" value="TreeGrafter"/>
</dbReference>
<dbReference type="GO" id="GO:0046872">
    <property type="term" value="F:metal ion binding"/>
    <property type="evidence" value="ECO:0007669"/>
    <property type="project" value="UniProtKB-KW"/>
</dbReference>
<evidence type="ECO:0000313" key="12">
    <source>
        <dbReference type="EMBL" id="CAB4185280.1"/>
    </source>
</evidence>
<evidence type="ECO:0000256" key="5">
    <source>
        <dbReference type="ARBA" id="ARBA00023004"/>
    </source>
</evidence>
<keyword evidence="8" id="KW-0238">DNA-binding</keyword>
<evidence type="ECO:0000256" key="6">
    <source>
        <dbReference type="ARBA" id="ARBA00023014"/>
    </source>
</evidence>
<evidence type="ECO:0000256" key="1">
    <source>
        <dbReference type="ARBA" id="ARBA00001966"/>
    </source>
</evidence>
<comment type="similarity">
    <text evidence="2">Belongs to the WhiB family.</text>
</comment>
<keyword evidence="9" id="KW-1015">Disulfide bond</keyword>
<evidence type="ECO:0000256" key="2">
    <source>
        <dbReference type="ARBA" id="ARBA00006597"/>
    </source>
</evidence>
<dbReference type="GO" id="GO:0051539">
    <property type="term" value="F:4 iron, 4 sulfur cluster binding"/>
    <property type="evidence" value="ECO:0007669"/>
    <property type="project" value="UniProtKB-KW"/>
</dbReference>
<proteinExistence type="inferred from homology"/>
<evidence type="ECO:0000256" key="3">
    <source>
        <dbReference type="ARBA" id="ARBA00022485"/>
    </source>
</evidence>
<evidence type="ECO:0000256" key="7">
    <source>
        <dbReference type="ARBA" id="ARBA00023015"/>
    </source>
</evidence>
<keyword evidence="10" id="KW-0804">Transcription</keyword>
<dbReference type="InterPro" id="IPR003482">
    <property type="entry name" value="Whib"/>
</dbReference>
<sequence>MPQFEDDWREQALCKDRHIDLWYPPLDTDVPENYYLVSRVVCRQCPVWKECLDDGIDEKWGMWGGLTPQERTALVVEHPKASVLRPHGTWMRYRQSCRCTECVDAESKEINKINIEEIPKMGTTPIDLEMLKFRLIPS</sequence>
<comment type="cofactor">
    <cofactor evidence="1">
        <name>[4Fe-4S] cluster</name>
        <dbReference type="ChEBI" id="CHEBI:49883"/>
    </cofactor>
</comment>
<evidence type="ECO:0000259" key="11">
    <source>
        <dbReference type="PROSITE" id="PS51674"/>
    </source>
</evidence>